<dbReference type="EMBL" id="QRDV01000004">
    <property type="protein sequence ID" value="RED44055.1"/>
    <property type="molecule type" value="Genomic_DNA"/>
</dbReference>
<keyword evidence="2" id="KW-1185">Reference proteome</keyword>
<dbReference type="RefSeq" id="WP_147299210.1">
    <property type="nucleotide sequence ID" value="NZ_CANKZP010000004.1"/>
</dbReference>
<dbReference type="InterPro" id="IPR010321">
    <property type="entry name" value="DUF922"/>
</dbReference>
<evidence type="ECO:0008006" key="3">
    <source>
        <dbReference type="Google" id="ProtNLM"/>
    </source>
</evidence>
<sequence length="179" mass="20772">MKYILILLFVFLVGSESDDETVTWNASKKLSWADFKGSPDLESDAVALTASGITFGYAVKTSGDRIVQFSTTVETHFYPNKSWYLKDKSNEHILGHEQLHFDITELYARMFRAQISKVEVNQNVKKQLNRLHDLINVAVSETQKKYDEETQHSINAVKQREWNNFIEKELAKYDQFKSQ</sequence>
<protein>
    <recommendedName>
        <fullName evidence="3">Secreted Zn-dependent protease</fullName>
    </recommendedName>
</protein>
<proteinExistence type="predicted"/>
<dbReference type="AlphaFoldDB" id="A0A3D9H3I8"/>
<dbReference type="OrthoDB" id="5431540at2"/>
<dbReference type="Pfam" id="PF06037">
    <property type="entry name" value="DUF922"/>
    <property type="match status" value="1"/>
</dbReference>
<name>A0A3D9H3I8_9FLAO</name>
<reference evidence="1 2" key="1">
    <citation type="submission" date="2018-07" db="EMBL/GenBank/DDBJ databases">
        <title>Genomic Encyclopedia of Type Strains, Phase III (KMG-III): the genomes of soil and plant-associated and newly described type strains.</title>
        <authorList>
            <person name="Whitman W."/>
        </authorList>
    </citation>
    <scope>NUCLEOTIDE SEQUENCE [LARGE SCALE GENOMIC DNA]</scope>
    <source>
        <strain evidence="1 2">CECT 7946</strain>
    </source>
</reference>
<dbReference type="Proteomes" id="UP000256980">
    <property type="component" value="Unassembled WGS sequence"/>
</dbReference>
<organism evidence="1 2">
    <name type="scientific">Winogradskyella eximia</name>
    <dbReference type="NCBI Taxonomy" id="262006"/>
    <lineage>
        <taxon>Bacteria</taxon>
        <taxon>Pseudomonadati</taxon>
        <taxon>Bacteroidota</taxon>
        <taxon>Flavobacteriia</taxon>
        <taxon>Flavobacteriales</taxon>
        <taxon>Flavobacteriaceae</taxon>
        <taxon>Winogradskyella</taxon>
    </lineage>
</organism>
<accession>A0A3D9H3I8</accession>
<evidence type="ECO:0000313" key="2">
    <source>
        <dbReference type="Proteomes" id="UP000256980"/>
    </source>
</evidence>
<gene>
    <name evidence="1" type="ORF">DFQ10_104248</name>
</gene>
<comment type="caution">
    <text evidence="1">The sequence shown here is derived from an EMBL/GenBank/DDBJ whole genome shotgun (WGS) entry which is preliminary data.</text>
</comment>
<evidence type="ECO:0000313" key="1">
    <source>
        <dbReference type="EMBL" id="RED44055.1"/>
    </source>
</evidence>